<name>A0A6J4V943_9CYAN</name>
<dbReference type="EMBL" id="CADCWO010000102">
    <property type="protein sequence ID" value="CAA9572209.1"/>
    <property type="molecule type" value="Genomic_DNA"/>
</dbReference>
<accession>A0A6J4V943</accession>
<proteinExistence type="predicted"/>
<dbReference type="AlphaFoldDB" id="A0A6J4V943"/>
<evidence type="ECO:0000313" key="1">
    <source>
        <dbReference type="EMBL" id="CAA9572209.1"/>
    </source>
</evidence>
<sequence length="40" mass="4147">MAVSQLLPGQRIAISFVTWQPNALSSAAPVPVSCHGGCHD</sequence>
<gene>
    <name evidence="1" type="ORF">AVDCRST_MAG81-1734</name>
</gene>
<reference evidence="1" key="1">
    <citation type="submission" date="2020-02" db="EMBL/GenBank/DDBJ databases">
        <authorList>
            <person name="Meier V. D."/>
        </authorList>
    </citation>
    <scope>NUCLEOTIDE SEQUENCE</scope>
    <source>
        <strain evidence="1">AVDCRST_MAG81</strain>
    </source>
</reference>
<protein>
    <submittedName>
        <fullName evidence="1">Uncharacterized protein</fullName>
    </submittedName>
</protein>
<organism evidence="1">
    <name type="scientific">uncultured Synechococcales cyanobacterium</name>
    <dbReference type="NCBI Taxonomy" id="1936017"/>
    <lineage>
        <taxon>Bacteria</taxon>
        <taxon>Bacillati</taxon>
        <taxon>Cyanobacteriota</taxon>
        <taxon>Cyanophyceae</taxon>
        <taxon>Synechococcales</taxon>
        <taxon>environmental samples</taxon>
    </lineage>
</organism>